<keyword evidence="3" id="KW-0695">RNA-directed DNA polymerase</keyword>
<feature type="non-terminal residue" evidence="3">
    <location>
        <position position="587"/>
    </location>
</feature>
<feature type="domain" description="Reverse transcriptase" evidence="2">
    <location>
        <begin position="378"/>
        <end position="540"/>
    </location>
</feature>
<evidence type="ECO:0000313" key="4">
    <source>
        <dbReference type="Proteomes" id="UP000478052"/>
    </source>
</evidence>
<keyword evidence="3" id="KW-0808">Transferase</keyword>
<feature type="transmembrane region" description="Helical" evidence="1">
    <location>
        <begin position="278"/>
        <end position="298"/>
    </location>
</feature>
<name>A0A6G0ZFY7_APHCR</name>
<dbReference type="InterPro" id="IPR036691">
    <property type="entry name" value="Endo/exonu/phosph_ase_sf"/>
</dbReference>
<dbReference type="AlphaFoldDB" id="A0A6G0ZFY7"/>
<proteinExistence type="predicted"/>
<dbReference type="Pfam" id="PF00078">
    <property type="entry name" value="RVT_1"/>
    <property type="match status" value="1"/>
</dbReference>
<dbReference type="OrthoDB" id="6624835at2759"/>
<dbReference type="EMBL" id="VUJU01000510">
    <property type="protein sequence ID" value="KAF0769928.1"/>
    <property type="molecule type" value="Genomic_DNA"/>
</dbReference>
<evidence type="ECO:0000256" key="1">
    <source>
        <dbReference type="SAM" id="Phobius"/>
    </source>
</evidence>
<organism evidence="3 4">
    <name type="scientific">Aphis craccivora</name>
    <name type="common">Cowpea aphid</name>
    <dbReference type="NCBI Taxonomy" id="307492"/>
    <lineage>
        <taxon>Eukaryota</taxon>
        <taxon>Metazoa</taxon>
        <taxon>Ecdysozoa</taxon>
        <taxon>Arthropoda</taxon>
        <taxon>Hexapoda</taxon>
        <taxon>Insecta</taxon>
        <taxon>Pterygota</taxon>
        <taxon>Neoptera</taxon>
        <taxon>Paraneoptera</taxon>
        <taxon>Hemiptera</taxon>
        <taxon>Sternorrhyncha</taxon>
        <taxon>Aphidomorpha</taxon>
        <taxon>Aphidoidea</taxon>
        <taxon>Aphididae</taxon>
        <taxon>Aphidini</taxon>
        <taxon>Aphis</taxon>
        <taxon>Aphis</taxon>
    </lineage>
</organism>
<dbReference type="GO" id="GO:0003964">
    <property type="term" value="F:RNA-directed DNA polymerase activity"/>
    <property type="evidence" value="ECO:0007669"/>
    <property type="project" value="UniProtKB-KW"/>
</dbReference>
<keyword evidence="1" id="KW-1133">Transmembrane helix</keyword>
<evidence type="ECO:0000313" key="3">
    <source>
        <dbReference type="EMBL" id="KAF0769928.1"/>
    </source>
</evidence>
<accession>A0A6G0ZFY7</accession>
<sequence>SWNKYFVEQKSHGTKVSWNKNPQKCDKSIGTNIFRNKCFVEQKVATLTEIDNNLPSRLVWTNINGVFMKKKEGDTGNFLPSLNDFTVFTINIRSFLANIDELLILLNTINHKFDIVVLTETWLNMDINFTINGYTLVNSLCTINKTDGLSVLVICNSFYMAISKGNLSYYLTEINRLPSIKSEEFLSSIGLYLSELSPNSNHILCGDINIDLLTINGFYSACNLPTRIAKSSKTCIDHLSIKNIHHQYVNPHVLKSNITDHFSLILRIKSTTECNTKIINVVIIIIIKNIFIGLITSIRKKEKLNIFNRLIKESKIFFYGKKMIKAGNNSKLIWDCIKEASNTKIIKKSVLNEIFDKDGNIGSSIFHNITKNKYKSCDWKDLNTNYYIDNSIFFKPIETVNNKLSNELPVYYSVPQETALGSFLFIIYLNGLLNQNIDSGEIFCFADDTAIFFSSDCQNNIKNIVNTGLDKIKTWLDNNSLQINYDKSKFLQFKIKNNNFLSEIKSFILHNLSCKHVDNTCDNLYPSIYKTNIVKYLGLYIDDCLKWNEIFYVFKNIKNILNNKLKTMVYHAFMQFIVTWLWATRYL</sequence>
<keyword evidence="4" id="KW-1185">Reference proteome</keyword>
<keyword evidence="1" id="KW-0812">Transmembrane</keyword>
<dbReference type="Proteomes" id="UP000478052">
    <property type="component" value="Unassembled WGS sequence"/>
</dbReference>
<reference evidence="3 4" key="1">
    <citation type="submission" date="2019-08" db="EMBL/GenBank/DDBJ databases">
        <title>Whole genome of Aphis craccivora.</title>
        <authorList>
            <person name="Voronova N.V."/>
            <person name="Shulinski R.S."/>
            <person name="Bandarenka Y.V."/>
            <person name="Zhorov D.G."/>
            <person name="Warner D."/>
        </authorList>
    </citation>
    <scope>NUCLEOTIDE SEQUENCE [LARGE SCALE GENOMIC DNA]</scope>
    <source>
        <strain evidence="3">180601</strain>
        <tissue evidence="3">Whole Body</tissue>
    </source>
</reference>
<dbReference type="InterPro" id="IPR000477">
    <property type="entry name" value="RT_dom"/>
</dbReference>
<dbReference type="Gene3D" id="3.60.10.10">
    <property type="entry name" value="Endonuclease/exonuclease/phosphatase"/>
    <property type="match status" value="1"/>
</dbReference>
<dbReference type="SUPFAM" id="SSF56219">
    <property type="entry name" value="DNase I-like"/>
    <property type="match status" value="1"/>
</dbReference>
<evidence type="ECO:0000259" key="2">
    <source>
        <dbReference type="Pfam" id="PF00078"/>
    </source>
</evidence>
<gene>
    <name evidence="3" type="ORF">FWK35_00002705</name>
</gene>
<keyword evidence="1" id="KW-0472">Membrane</keyword>
<dbReference type="PANTHER" id="PTHR33332">
    <property type="entry name" value="REVERSE TRANSCRIPTASE DOMAIN-CONTAINING PROTEIN"/>
    <property type="match status" value="1"/>
</dbReference>
<keyword evidence="3" id="KW-0548">Nucleotidyltransferase</keyword>
<feature type="non-terminal residue" evidence="3">
    <location>
        <position position="1"/>
    </location>
</feature>
<protein>
    <submittedName>
        <fullName evidence="3">Reverse transcriptase domain-containing protein</fullName>
    </submittedName>
</protein>
<comment type="caution">
    <text evidence="3">The sequence shown here is derived from an EMBL/GenBank/DDBJ whole genome shotgun (WGS) entry which is preliminary data.</text>
</comment>